<dbReference type="Pfam" id="PF01636">
    <property type="entry name" value="APH"/>
    <property type="match status" value="1"/>
</dbReference>
<proteinExistence type="predicted"/>
<evidence type="ECO:0000313" key="3">
    <source>
        <dbReference type="Proteomes" id="UP001501407"/>
    </source>
</evidence>
<gene>
    <name evidence="2" type="ORF">GCM10025760_12600</name>
</gene>
<dbReference type="Gene3D" id="3.90.1200.10">
    <property type="match status" value="1"/>
</dbReference>
<accession>A0ABP9M692</accession>
<dbReference type="EMBL" id="BAABKZ010000001">
    <property type="protein sequence ID" value="GAA5089136.1"/>
    <property type="molecule type" value="Genomic_DNA"/>
</dbReference>
<dbReference type="InterPro" id="IPR051678">
    <property type="entry name" value="AGP_Transferase"/>
</dbReference>
<dbReference type="Gene3D" id="3.30.200.20">
    <property type="entry name" value="Phosphorylase Kinase, domain 1"/>
    <property type="match status" value="1"/>
</dbReference>
<keyword evidence="3" id="KW-1185">Reference proteome</keyword>
<feature type="domain" description="Aminoglycoside phosphotransferase" evidence="1">
    <location>
        <begin position="63"/>
        <end position="257"/>
    </location>
</feature>
<reference evidence="3" key="1">
    <citation type="journal article" date="2019" name="Int. J. Syst. Evol. Microbiol.">
        <title>The Global Catalogue of Microorganisms (GCM) 10K type strain sequencing project: providing services to taxonomists for standard genome sequencing and annotation.</title>
        <authorList>
            <consortium name="The Broad Institute Genomics Platform"/>
            <consortium name="The Broad Institute Genome Sequencing Center for Infectious Disease"/>
            <person name="Wu L."/>
            <person name="Ma J."/>
        </authorList>
    </citation>
    <scope>NUCLEOTIDE SEQUENCE [LARGE SCALE GENOMIC DNA]</scope>
    <source>
        <strain evidence="3">JCM 18959</strain>
    </source>
</reference>
<dbReference type="PANTHER" id="PTHR21310">
    <property type="entry name" value="AMINOGLYCOSIDE PHOSPHOTRANSFERASE-RELATED-RELATED"/>
    <property type="match status" value="1"/>
</dbReference>
<evidence type="ECO:0000313" key="2">
    <source>
        <dbReference type="EMBL" id="GAA5089136.1"/>
    </source>
</evidence>
<dbReference type="PANTHER" id="PTHR21310:SF42">
    <property type="entry name" value="BIFUNCTIONAL AAC_APH"/>
    <property type="match status" value="1"/>
</dbReference>
<organism evidence="2 3">
    <name type="scientific">Microbacterium yannicii</name>
    <dbReference type="NCBI Taxonomy" id="671622"/>
    <lineage>
        <taxon>Bacteria</taxon>
        <taxon>Bacillati</taxon>
        <taxon>Actinomycetota</taxon>
        <taxon>Actinomycetes</taxon>
        <taxon>Micrococcales</taxon>
        <taxon>Microbacteriaceae</taxon>
        <taxon>Microbacterium</taxon>
    </lineage>
</organism>
<dbReference type="InterPro" id="IPR011009">
    <property type="entry name" value="Kinase-like_dom_sf"/>
</dbReference>
<sequence length="299" mass="32580">MGTVMHDGQIEVAVDALASALASQFPESAGLSIQRVESAGTVVAPFRVGVELVARLPLVPSDSDAVRKSVRREQEYAAVLADHLRVAIPRPRGIGEPFEGYPGIWSVWTWLPGRSLDRLPMAQDRRLARDLAELVGTIHALPTGGRSWNGEGRGGTPLADTPWVRESIERSAHLIDPRKATAVWERALAACPHRGAAVRIHGDPMPGNFLVNDGRLTGMVDVAPPAFGDPAADLQPAWVLFEEPARSVFLSATGLDEFAQERGRGWAFEMAIGGAHYYEHTNAVFFQQAMRTLERLLEQ</sequence>
<protein>
    <submittedName>
        <fullName evidence="2">Aminoglycoside phosphotransferase family protein</fullName>
    </submittedName>
</protein>
<dbReference type="Proteomes" id="UP001501407">
    <property type="component" value="Unassembled WGS sequence"/>
</dbReference>
<dbReference type="InterPro" id="IPR002575">
    <property type="entry name" value="Aminoglycoside_PTrfase"/>
</dbReference>
<comment type="caution">
    <text evidence="2">The sequence shown here is derived from an EMBL/GenBank/DDBJ whole genome shotgun (WGS) entry which is preliminary data.</text>
</comment>
<dbReference type="SUPFAM" id="SSF56112">
    <property type="entry name" value="Protein kinase-like (PK-like)"/>
    <property type="match status" value="1"/>
</dbReference>
<name>A0ABP9M692_9MICO</name>
<evidence type="ECO:0000259" key="1">
    <source>
        <dbReference type="Pfam" id="PF01636"/>
    </source>
</evidence>